<organism evidence="2 3">
    <name type="scientific">Quercus rubra</name>
    <name type="common">Northern red oak</name>
    <name type="synonym">Quercus borealis</name>
    <dbReference type="NCBI Taxonomy" id="3512"/>
    <lineage>
        <taxon>Eukaryota</taxon>
        <taxon>Viridiplantae</taxon>
        <taxon>Streptophyta</taxon>
        <taxon>Embryophyta</taxon>
        <taxon>Tracheophyta</taxon>
        <taxon>Spermatophyta</taxon>
        <taxon>Magnoliopsida</taxon>
        <taxon>eudicotyledons</taxon>
        <taxon>Gunneridae</taxon>
        <taxon>Pentapetalae</taxon>
        <taxon>rosids</taxon>
        <taxon>fabids</taxon>
        <taxon>Fagales</taxon>
        <taxon>Fagaceae</taxon>
        <taxon>Quercus</taxon>
    </lineage>
</organism>
<reference evidence="2 3" key="1">
    <citation type="journal article" date="2023" name="G3 (Bethesda)">
        <title>A haplotype-resolved chromosome-scale genome for Quercus rubra L. provides insights into the genetics of adaptive traits for red oak species.</title>
        <authorList>
            <person name="Kapoor B."/>
            <person name="Jenkins J."/>
            <person name="Schmutz J."/>
            <person name="Zhebentyayeva T."/>
            <person name="Kuelheim C."/>
            <person name="Coggeshall M."/>
            <person name="Heim C."/>
            <person name="Lasky J.R."/>
            <person name="Leites L."/>
            <person name="Islam-Faridi N."/>
            <person name="Romero-Severson J."/>
            <person name="DeLeo V.L."/>
            <person name="Lucas S.M."/>
            <person name="Lazic D."/>
            <person name="Gailing O."/>
            <person name="Carlson J."/>
            <person name="Staton M."/>
        </authorList>
    </citation>
    <scope>NUCLEOTIDE SEQUENCE [LARGE SCALE GENOMIC DNA]</scope>
    <source>
        <strain evidence="2">Pseudo-F2</strain>
    </source>
</reference>
<evidence type="ECO:0000313" key="3">
    <source>
        <dbReference type="Proteomes" id="UP001324115"/>
    </source>
</evidence>
<dbReference type="Pfam" id="PF16719">
    <property type="entry name" value="SAWADEE"/>
    <property type="match status" value="1"/>
</dbReference>
<keyword evidence="3" id="KW-1185">Reference proteome</keyword>
<feature type="domain" description="SAWADEE" evidence="1">
    <location>
        <begin position="7"/>
        <end position="150"/>
    </location>
</feature>
<sequence length="419" mass="47301">MSSWLEEAEMEYRADLDDAWYSVRVAAEENGDVLRVKFCGFSEEYDKVVRVSELKSKRDIHNLSERFRPMSVQVQDSDCSKVSVGDIVCASFAFREDDVRFYDALVDGVENHAHARKEGGEEECLCNFFLIWMHGPNAENLTSTTVENICQVQSCKQIDPKLDCFLKRAGERFVMTSDPDLISKGDSSPNVKPKRSFLQFANQDTRCAKRSVSKICSSEADRIGSHSDSSILDMDFGGGGNEYVILLENLDKGSSPSMIAEFIQRATSVSPEVYIFPNISSEKSTRGVLSLGSKKEFQKLTDFLDSPKHIIMSSGGSVLYTMLQINKCPVLVKWPWVIVEKMTRHNPLRASTGIQSQRTLQNMSFGSSKGIKVVHVGTEEHKMAKLLKDLFVEFFNHQKRLHEKLDLDVENILQLHQAL</sequence>
<dbReference type="InterPro" id="IPR032001">
    <property type="entry name" value="SAWADEE_dom"/>
</dbReference>
<gene>
    <name evidence="2" type="ORF">RGQ29_018082</name>
</gene>
<dbReference type="GO" id="GO:0003682">
    <property type="term" value="F:chromatin binding"/>
    <property type="evidence" value="ECO:0007669"/>
    <property type="project" value="InterPro"/>
</dbReference>
<evidence type="ECO:0000313" key="2">
    <source>
        <dbReference type="EMBL" id="KAK4594251.1"/>
    </source>
</evidence>
<protein>
    <recommendedName>
        <fullName evidence="1">SAWADEE domain-containing protein</fullName>
    </recommendedName>
</protein>
<proteinExistence type="predicted"/>
<evidence type="ECO:0000259" key="1">
    <source>
        <dbReference type="Pfam" id="PF16719"/>
    </source>
</evidence>
<dbReference type="AlphaFoldDB" id="A0AAN7J1P8"/>
<dbReference type="PANTHER" id="PTHR36384">
    <property type="entry name" value="SAWADEE PROTEIN"/>
    <property type="match status" value="1"/>
</dbReference>
<comment type="caution">
    <text evidence="2">The sequence shown here is derived from an EMBL/GenBank/DDBJ whole genome shotgun (WGS) entry which is preliminary data.</text>
</comment>
<name>A0AAN7J1P8_QUERU</name>
<accession>A0AAN7J1P8</accession>
<dbReference type="PANTHER" id="PTHR36384:SF1">
    <property type="entry name" value="SAWADEE PROTEIN"/>
    <property type="match status" value="1"/>
</dbReference>
<dbReference type="Proteomes" id="UP001324115">
    <property type="component" value="Unassembled WGS sequence"/>
</dbReference>
<dbReference type="EMBL" id="JAXUIC010000004">
    <property type="protein sequence ID" value="KAK4594251.1"/>
    <property type="molecule type" value="Genomic_DNA"/>
</dbReference>
<dbReference type="Gene3D" id="2.30.30.140">
    <property type="match status" value="1"/>
</dbReference>